<organism evidence="2">
    <name type="scientific">marine sediment metagenome</name>
    <dbReference type="NCBI Taxonomy" id="412755"/>
    <lineage>
        <taxon>unclassified sequences</taxon>
        <taxon>metagenomes</taxon>
        <taxon>ecological metagenomes</taxon>
    </lineage>
</organism>
<feature type="non-terminal residue" evidence="2">
    <location>
        <position position="1"/>
    </location>
</feature>
<feature type="region of interest" description="Disordered" evidence="1">
    <location>
        <begin position="1"/>
        <end position="63"/>
    </location>
</feature>
<feature type="compositionally biased region" description="Basic and acidic residues" evidence="1">
    <location>
        <begin position="14"/>
        <end position="63"/>
    </location>
</feature>
<reference evidence="2" key="1">
    <citation type="journal article" date="2015" name="Nature">
        <title>Complex archaea that bridge the gap between prokaryotes and eukaryotes.</title>
        <authorList>
            <person name="Spang A."/>
            <person name="Saw J.H."/>
            <person name="Jorgensen S.L."/>
            <person name="Zaremba-Niedzwiedzka K."/>
            <person name="Martijn J."/>
            <person name="Lind A.E."/>
            <person name="van Eijk R."/>
            <person name="Schleper C."/>
            <person name="Guy L."/>
            <person name="Ettema T.J."/>
        </authorList>
    </citation>
    <scope>NUCLEOTIDE SEQUENCE</scope>
</reference>
<dbReference type="AlphaFoldDB" id="A0A0F9M6C1"/>
<proteinExistence type="predicted"/>
<gene>
    <name evidence="2" type="ORF">LCGC14_1422790</name>
</gene>
<comment type="caution">
    <text evidence="2">The sequence shown here is derived from an EMBL/GenBank/DDBJ whole genome shotgun (WGS) entry which is preliminary data.</text>
</comment>
<protein>
    <submittedName>
        <fullName evidence="2">Uncharacterized protein</fullName>
    </submittedName>
</protein>
<name>A0A0F9M6C1_9ZZZZ</name>
<sequence>AIDLREQAQAIAGEGRKEAAAGRGELRREDIAKRTEGRGEERALGAEARGEGRDIRKEGRAEEREESQFARALKISRMEEIKKGVDERLLNLELGRVLQEGATGQLDAGEMFRVIAGAEVPPDMKFKLLDRLSKGELGVELGVGFEKIDVFDKDSGRKTTLSVPEDIAKGSRQEQDAYFEERGFNVSTQPIRVQAAEERILDQMIAAAGGEDDPDAKRLVLNKKAGLIDIKADNQGNVVITSLVHETARFIPNPIMDAVAARQVQFKISSIEDALASLEEIDLTKVGLDDWLTAKIAGGGVTLPVLGGIIGTVLDFFGLEPSEIAAAQAARAGFYATLAPIAKSIATEEGERNAISSPAAIELAEDIVLITNLTTTEMGARIAVERLKGTLQRLKVSLMAQLQHRSMLRPTIIDVDLSEEEGRFTLKRRGTE</sequence>
<accession>A0A0F9M6C1</accession>
<evidence type="ECO:0000313" key="2">
    <source>
        <dbReference type="EMBL" id="KKM72210.1"/>
    </source>
</evidence>
<evidence type="ECO:0000256" key="1">
    <source>
        <dbReference type="SAM" id="MobiDB-lite"/>
    </source>
</evidence>
<dbReference type="EMBL" id="LAZR01009513">
    <property type="protein sequence ID" value="KKM72210.1"/>
    <property type="molecule type" value="Genomic_DNA"/>
</dbReference>